<organism evidence="1 2">
    <name type="scientific">Nibea albiflora</name>
    <name type="common">Yellow drum</name>
    <name type="synonym">Corvina albiflora</name>
    <dbReference type="NCBI Taxonomy" id="240163"/>
    <lineage>
        <taxon>Eukaryota</taxon>
        <taxon>Metazoa</taxon>
        <taxon>Chordata</taxon>
        <taxon>Craniata</taxon>
        <taxon>Vertebrata</taxon>
        <taxon>Euteleostomi</taxon>
        <taxon>Actinopterygii</taxon>
        <taxon>Neopterygii</taxon>
        <taxon>Teleostei</taxon>
        <taxon>Neoteleostei</taxon>
        <taxon>Acanthomorphata</taxon>
        <taxon>Eupercaria</taxon>
        <taxon>Sciaenidae</taxon>
        <taxon>Nibea</taxon>
    </lineage>
</organism>
<evidence type="ECO:0000313" key="1">
    <source>
        <dbReference type="EMBL" id="KAG8009740.1"/>
    </source>
</evidence>
<sequence length="123" mass="13963">MALQKQDENSYNTKPLKAFRLVVHEQIDDFAIGNACFEVIEKIAQSQDLVEDYVLRNCKHAAEWVEANNPLFSDKVDPACLVLSMGEEEQAEAALQYGRLWKEELDDNEVSSPGAIQVYFLQP</sequence>
<dbReference type="Proteomes" id="UP000805704">
    <property type="component" value="Chromosome 16"/>
</dbReference>
<name>A0ACB7F5I4_NIBAL</name>
<comment type="caution">
    <text evidence="1">The sequence shown here is derived from an EMBL/GenBank/DDBJ whole genome shotgun (WGS) entry which is preliminary data.</text>
</comment>
<keyword evidence="2" id="KW-1185">Reference proteome</keyword>
<reference evidence="1" key="1">
    <citation type="submission" date="2020-04" db="EMBL/GenBank/DDBJ databases">
        <title>A chromosome-scale assembly and high-density genetic map of the yellow drum (Nibea albiflora) genome.</title>
        <authorList>
            <person name="Xu D."/>
            <person name="Zhang W."/>
            <person name="Chen R."/>
            <person name="Tan P."/>
            <person name="Wang L."/>
            <person name="Song H."/>
            <person name="Tian L."/>
            <person name="Zhu Q."/>
            <person name="Wang B."/>
        </authorList>
    </citation>
    <scope>NUCLEOTIDE SEQUENCE</scope>
    <source>
        <strain evidence="1">ZJHYS-2018</strain>
    </source>
</reference>
<accession>A0ACB7F5I4</accession>
<protein>
    <submittedName>
        <fullName evidence="1">Uncharacterized protein</fullName>
    </submittedName>
</protein>
<gene>
    <name evidence="1" type="ORF">GBF38_010550</name>
</gene>
<dbReference type="EMBL" id="CM024804">
    <property type="protein sequence ID" value="KAG8009740.1"/>
    <property type="molecule type" value="Genomic_DNA"/>
</dbReference>
<evidence type="ECO:0000313" key="2">
    <source>
        <dbReference type="Proteomes" id="UP000805704"/>
    </source>
</evidence>
<proteinExistence type="predicted"/>